<gene>
    <name evidence="2" type="ORF">WJX75_009024</name>
</gene>
<sequence>MSSCPTIIIDVWSDLACPWHPYIIDHGTNPAGEEYLAYNKRRWGSDGWTQSLRRSGAPDGATFANWKWWPNTLKAHRLVLLAERSGQAAEAEDLLFQAIYERGQNVADAATLNALGHELGLDGVKDYLDSSNGQEEVLEEDSGAKQAMGIRGVPYFVIRSSFGEVQHTLSGAQSVAAFTQAFKQAIEAKQ</sequence>
<evidence type="ECO:0000313" key="3">
    <source>
        <dbReference type="Proteomes" id="UP001491310"/>
    </source>
</evidence>
<evidence type="ECO:0000259" key="1">
    <source>
        <dbReference type="Pfam" id="PF01323"/>
    </source>
</evidence>
<dbReference type="PANTHER" id="PTHR13887:SF46">
    <property type="entry name" value="DSBA-LIKE THIOREDOXIN DOMAIN-CONTAINING PROTEIN"/>
    <property type="match status" value="1"/>
</dbReference>
<proteinExistence type="predicted"/>
<comment type="caution">
    <text evidence="2">The sequence shown here is derived from an EMBL/GenBank/DDBJ whole genome shotgun (WGS) entry which is preliminary data.</text>
</comment>
<dbReference type="InterPro" id="IPR001853">
    <property type="entry name" value="DSBA-like_thioredoxin_dom"/>
</dbReference>
<keyword evidence="3" id="KW-1185">Reference proteome</keyword>
<protein>
    <recommendedName>
        <fullName evidence="1">DSBA-like thioredoxin domain-containing protein</fullName>
    </recommendedName>
</protein>
<dbReference type="Proteomes" id="UP001491310">
    <property type="component" value="Unassembled WGS sequence"/>
</dbReference>
<dbReference type="Gene3D" id="3.40.30.10">
    <property type="entry name" value="Glutaredoxin"/>
    <property type="match status" value="1"/>
</dbReference>
<reference evidence="2 3" key="1">
    <citation type="journal article" date="2024" name="Nat. Commun.">
        <title>Phylogenomics reveals the evolutionary origins of lichenization in chlorophyte algae.</title>
        <authorList>
            <person name="Puginier C."/>
            <person name="Libourel C."/>
            <person name="Otte J."/>
            <person name="Skaloud P."/>
            <person name="Haon M."/>
            <person name="Grisel S."/>
            <person name="Petersen M."/>
            <person name="Berrin J.G."/>
            <person name="Delaux P.M."/>
            <person name="Dal Grande F."/>
            <person name="Keller J."/>
        </authorList>
    </citation>
    <scope>NUCLEOTIDE SEQUENCE [LARGE SCALE GENOMIC DNA]</scope>
    <source>
        <strain evidence="2 3">SAG 216-7</strain>
    </source>
</reference>
<accession>A0ABR2YNJ8</accession>
<organism evidence="2 3">
    <name type="scientific">Coccomyxa subellipsoidea</name>
    <dbReference type="NCBI Taxonomy" id="248742"/>
    <lineage>
        <taxon>Eukaryota</taxon>
        <taxon>Viridiplantae</taxon>
        <taxon>Chlorophyta</taxon>
        <taxon>core chlorophytes</taxon>
        <taxon>Trebouxiophyceae</taxon>
        <taxon>Trebouxiophyceae incertae sedis</taxon>
        <taxon>Coccomyxaceae</taxon>
        <taxon>Coccomyxa</taxon>
    </lineage>
</organism>
<dbReference type="PANTHER" id="PTHR13887">
    <property type="entry name" value="GLUTATHIONE S-TRANSFERASE KAPPA"/>
    <property type="match status" value="1"/>
</dbReference>
<evidence type="ECO:0000313" key="2">
    <source>
        <dbReference type="EMBL" id="KAK9908517.1"/>
    </source>
</evidence>
<dbReference type="SUPFAM" id="SSF52833">
    <property type="entry name" value="Thioredoxin-like"/>
    <property type="match status" value="1"/>
</dbReference>
<feature type="domain" description="DSBA-like thioredoxin" evidence="1">
    <location>
        <begin position="69"/>
        <end position="182"/>
    </location>
</feature>
<name>A0ABR2YNJ8_9CHLO</name>
<dbReference type="EMBL" id="JALJOT010000008">
    <property type="protein sequence ID" value="KAK9908517.1"/>
    <property type="molecule type" value="Genomic_DNA"/>
</dbReference>
<dbReference type="InterPro" id="IPR036249">
    <property type="entry name" value="Thioredoxin-like_sf"/>
</dbReference>
<dbReference type="Pfam" id="PF01323">
    <property type="entry name" value="DSBA"/>
    <property type="match status" value="1"/>
</dbReference>